<name>A0AAU9QQY7_9VIBR</name>
<dbReference type="Proteomes" id="UP001295462">
    <property type="component" value="Unassembled WGS sequence"/>
</dbReference>
<accession>A0AAU9QQY7</accession>
<keyword evidence="1" id="KW-1133">Transmembrane helix</keyword>
<proteinExistence type="predicted"/>
<organism evidence="2 3">
    <name type="scientific">Vibrio jasicida</name>
    <dbReference type="NCBI Taxonomy" id="766224"/>
    <lineage>
        <taxon>Bacteria</taxon>
        <taxon>Pseudomonadati</taxon>
        <taxon>Pseudomonadota</taxon>
        <taxon>Gammaproteobacteria</taxon>
        <taxon>Vibrionales</taxon>
        <taxon>Vibrionaceae</taxon>
        <taxon>Vibrio</taxon>
    </lineage>
</organism>
<keyword evidence="1" id="KW-0472">Membrane</keyword>
<evidence type="ECO:0000313" key="3">
    <source>
        <dbReference type="Proteomes" id="UP001295462"/>
    </source>
</evidence>
<dbReference type="AlphaFoldDB" id="A0AAU9QQY7"/>
<protein>
    <recommendedName>
        <fullName evidence="4">ABC transmembrane type-1 domain-containing protein</fullName>
    </recommendedName>
</protein>
<gene>
    <name evidence="2" type="ORF">THF1A12_40065</name>
</gene>
<sequence length="65" mass="7531">MFLIAAEGISSTSGLGYRIFLMRRYINMEVIIPYVILITLLGVGMELALRHYVKQRYNWYVATNS</sequence>
<evidence type="ECO:0000256" key="1">
    <source>
        <dbReference type="SAM" id="Phobius"/>
    </source>
</evidence>
<reference evidence="2" key="1">
    <citation type="submission" date="2022-01" db="EMBL/GenBank/DDBJ databases">
        <authorList>
            <person name="Lagorce A."/>
        </authorList>
    </citation>
    <scope>NUCLEOTIDE SEQUENCE</scope>
    <source>
        <strain evidence="2">Th15_F1_A12</strain>
    </source>
</reference>
<evidence type="ECO:0000313" key="2">
    <source>
        <dbReference type="EMBL" id="CAH1599232.1"/>
    </source>
</evidence>
<evidence type="ECO:0008006" key="4">
    <source>
        <dbReference type="Google" id="ProtNLM"/>
    </source>
</evidence>
<keyword evidence="1" id="KW-0812">Transmembrane</keyword>
<comment type="caution">
    <text evidence="2">The sequence shown here is derived from an EMBL/GenBank/DDBJ whole genome shotgun (WGS) entry which is preliminary data.</text>
</comment>
<dbReference type="EMBL" id="CAKMUD010000094">
    <property type="protein sequence ID" value="CAH1599232.1"/>
    <property type="molecule type" value="Genomic_DNA"/>
</dbReference>
<dbReference type="RefSeq" id="WP_409589281.1">
    <property type="nucleotide sequence ID" value="NZ_CAKMTZ010000082.1"/>
</dbReference>
<feature type="transmembrane region" description="Helical" evidence="1">
    <location>
        <begin position="31"/>
        <end position="49"/>
    </location>
</feature>